<keyword evidence="1" id="KW-1133">Transmembrane helix</keyword>
<feature type="transmembrane region" description="Helical" evidence="1">
    <location>
        <begin position="20"/>
        <end position="39"/>
    </location>
</feature>
<organism evidence="2 3">
    <name type="scientific">Heliorestis convoluta</name>
    <dbReference type="NCBI Taxonomy" id="356322"/>
    <lineage>
        <taxon>Bacteria</taxon>
        <taxon>Bacillati</taxon>
        <taxon>Bacillota</taxon>
        <taxon>Clostridia</taxon>
        <taxon>Eubacteriales</taxon>
        <taxon>Heliobacteriaceae</taxon>
        <taxon>Heliorestis</taxon>
    </lineage>
</organism>
<dbReference type="KEGG" id="hcv:FTV88_2481"/>
<keyword evidence="1" id="KW-0472">Membrane</keyword>
<dbReference type="InterPro" id="IPR007047">
    <property type="entry name" value="Flp_Fap"/>
</dbReference>
<dbReference type="AlphaFoldDB" id="A0A5Q2MZY5"/>
<keyword evidence="1" id="KW-0812">Transmembrane</keyword>
<dbReference type="Proteomes" id="UP000366051">
    <property type="component" value="Chromosome"/>
</dbReference>
<keyword evidence="3" id="KW-1185">Reference proteome</keyword>
<evidence type="ECO:0000313" key="3">
    <source>
        <dbReference type="Proteomes" id="UP000366051"/>
    </source>
</evidence>
<gene>
    <name evidence="2" type="ORF">FTV88_2481</name>
</gene>
<reference evidence="3" key="1">
    <citation type="submission" date="2019-11" db="EMBL/GenBank/DDBJ databases">
        <title>Genome sequence of Heliorestis convoluta strain HH, an alkaliphilic and minimalistic phototrophic bacterium from a soda lake in Egypt.</title>
        <authorList>
            <person name="Dewey E.D."/>
            <person name="Stokes L.M."/>
            <person name="Burchell B.M."/>
            <person name="Shaffer K.N."/>
            <person name="Huntington A.M."/>
            <person name="Baker J.M."/>
            <person name="Nadendla S."/>
            <person name="Giglio M.G."/>
            <person name="Touchman J.W."/>
            <person name="Blankenship R.E."/>
            <person name="Madigan M.T."/>
            <person name="Sattley W.M."/>
        </authorList>
    </citation>
    <scope>NUCLEOTIDE SEQUENCE [LARGE SCALE GENOMIC DNA]</scope>
    <source>
        <strain evidence="3">HH</strain>
    </source>
</reference>
<name>A0A5Q2MZY5_9FIRM</name>
<sequence length="54" mass="5839">MKKLLTTLITDESGQGMIEYGLILALIAVVLIGVITAIGTKLETKYEEINTSLD</sequence>
<dbReference type="Pfam" id="PF04964">
    <property type="entry name" value="Flp_Fap"/>
    <property type="match status" value="1"/>
</dbReference>
<proteinExistence type="predicted"/>
<dbReference type="RefSeq" id="WP_153725720.1">
    <property type="nucleotide sequence ID" value="NZ_CP045875.1"/>
</dbReference>
<evidence type="ECO:0000313" key="2">
    <source>
        <dbReference type="EMBL" id="QGG48574.1"/>
    </source>
</evidence>
<dbReference type="EMBL" id="CP045875">
    <property type="protein sequence ID" value="QGG48574.1"/>
    <property type="molecule type" value="Genomic_DNA"/>
</dbReference>
<accession>A0A5Q2MZY5</accession>
<protein>
    <submittedName>
        <fullName evidence="2">Flp/Fap pilin component family protein</fullName>
    </submittedName>
</protein>
<evidence type="ECO:0000256" key="1">
    <source>
        <dbReference type="SAM" id="Phobius"/>
    </source>
</evidence>